<organism evidence="4 5">
    <name type="scientific">Loktanella salsilacus</name>
    <dbReference type="NCBI Taxonomy" id="195913"/>
    <lineage>
        <taxon>Bacteria</taxon>
        <taxon>Pseudomonadati</taxon>
        <taxon>Pseudomonadota</taxon>
        <taxon>Alphaproteobacteria</taxon>
        <taxon>Rhodobacterales</taxon>
        <taxon>Roseobacteraceae</taxon>
        <taxon>Loktanella</taxon>
    </lineage>
</organism>
<dbReference type="Gene3D" id="3.40.630.30">
    <property type="match status" value="1"/>
</dbReference>
<evidence type="ECO:0000259" key="3">
    <source>
        <dbReference type="PROSITE" id="PS51186"/>
    </source>
</evidence>
<evidence type="ECO:0000256" key="2">
    <source>
        <dbReference type="ARBA" id="ARBA00023315"/>
    </source>
</evidence>
<dbReference type="InterPro" id="IPR000182">
    <property type="entry name" value="GNAT_dom"/>
</dbReference>
<evidence type="ECO:0000313" key="5">
    <source>
        <dbReference type="Proteomes" id="UP000199550"/>
    </source>
</evidence>
<dbReference type="AlphaFoldDB" id="A0A1I4BSM3"/>
<keyword evidence="1 4" id="KW-0808">Transferase</keyword>
<dbReference type="SUPFAM" id="SSF55729">
    <property type="entry name" value="Acyl-CoA N-acyltransferases (Nat)"/>
    <property type="match status" value="1"/>
</dbReference>
<dbReference type="GO" id="GO:0016747">
    <property type="term" value="F:acyltransferase activity, transferring groups other than amino-acyl groups"/>
    <property type="evidence" value="ECO:0007669"/>
    <property type="project" value="InterPro"/>
</dbReference>
<dbReference type="CDD" id="cd04301">
    <property type="entry name" value="NAT_SF"/>
    <property type="match status" value="1"/>
</dbReference>
<dbReference type="PROSITE" id="PS51186">
    <property type="entry name" value="GNAT"/>
    <property type="match status" value="1"/>
</dbReference>
<dbReference type="PANTHER" id="PTHR43877">
    <property type="entry name" value="AMINOALKYLPHOSPHONATE N-ACETYLTRANSFERASE-RELATED-RELATED"/>
    <property type="match status" value="1"/>
</dbReference>
<accession>A0A1I4BSM3</accession>
<keyword evidence="2" id="KW-0012">Acyltransferase</keyword>
<dbReference type="InterPro" id="IPR016181">
    <property type="entry name" value="Acyl_CoA_acyltransferase"/>
</dbReference>
<keyword evidence="5" id="KW-1185">Reference proteome</keyword>
<gene>
    <name evidence="4" type="ORF">SAMN04488004_101147</name>
</gene>
<dbReference type="EMBL" id="FOTF01000001">
    <property type="protein sequence ID" value="SFK71802.1"/>
    <property type="molecule type" value="Genomic_DNA"/>
</dbReference>
<dbReference type="STRING" id="195913.SAMN04488004_101147"/>
<sequence>MSGFNIRGVAPTDVPALASMSDALGRFHDETTKADPVALHRDLFAAPPWVWGLIAEAGAQPIGYALMLPTAQVQHARRGIDLHHLYVAPYWRGKGVGRALMTNVETHARTLHCSYVTIGTDPQNISAQVAYESLGYMRRAPGPRFSKQL</sequence>
<dbReference type="Proteomes" id="UP000199550">
    <property type="component" value="Unassembled WGS sequence"/>
</dbReference>
<evidence type="ECO:0000313" key="4">
    <source>
        <dbReference type="EMBL" id="SFK71802.1"/>
    </source>
</evidence>
<dbReference type="PANTHER" id="PTHR43877:SF2">
    <property type="entry name" value="AMINOALKYLPHOSPHONATE N-ACETYLTRANSFERASE-RELATED"/>
    <property type="match status" value="1"/>
</dbReference>
<reference evidence="4 5" key="1">
    <citation type="submission" date="2016-10" db="EMBL/GenBank/DDBJ databases">
        <authorList>
            <person name="de Groot N.N."/>
        </authorList>
    </citation>
    <scope>NUCLEOTIDE SEQUENCE [LARGE SCALE GENOMIC DNA]</scope>
    <source>
        <strain evidence="4 5">DSM 16199</strain>
    </source>
</reference>
<protein>
    <submittedName>
        <fullName evidence="4">Predicted N-acetyltransferase YhbS</fullName>
    </submittedName>
</protein>
<dbReference type="OrthoDB" id="7651332at2"/>
<feature type="domain" description="N-acetyltransferase" evidence="3">
    <location>
        <begin position="4"/>
        <end position="149"/>
    </location>
</feature>
<dbReference type="RefSeq" id="WP_090184165.1">
    <property type="nucleotide sequence ID" value="NZ_FOTF01000001.1"/>
</dbReference>
<name>A0A1I4BSM3_9RHOB</name>
<evidence type="ECO:0000256" key="1">
    <source>
        <dbReference type="ARBA" id="ARBA00022679"/>
    </source>
</evidence>
<proteinExistence type="predicted"/>
<dbReference type="Pfam" id="PF00583">
    <property type="entry name" value="Acetyltransf_1"/>
    <property type="match status" value="1"/>
</dbReference>
<dbReference type="InterPro" id="IPR050832">
    <property type="entry name" value="Bact_Acetyltransf"/>
</dbReference>